<proteinExistence type="inferred from homology"/>
<keyword evidence="5" id="KW-0433">Leucine-rich repeat</keyword>
<dbReference type="Gene3D" id="3.80.10.10">
    <property type="entry name" value="Ribonuclease Inhibitor"/>
    <property type="match status" value="1"/>
</dbReference>
<dbReference type="InterPro" id="IPR036388">
    <property type="entry name" value="WH-like_DNA-bd_sf"/>
</dbReference>
<evidence type="ECO:0000256" key="9">
    <source>
        <dbReference type="ARBA" id="ARBA00022821"/>
    </source>
</evidence>
<evidence type="ECO:0000256" key="1">
    <source>
        <dbReference type="ARBA" id="ARBA00002074"/>
    </source>
</evidence>
<dbReference type="Gene3D" id="3.40.50.300">
    <property type="entry name" value="P-loop containing nucleotide triphosphate hydrolases"/>
    <property type="match status" value="1"/>
</dbReference>
<dbReference type="PRINTS" id="PR00364">
    <property type="entry name" value="DISEASERSIST"/>
</dbReference>
<comment type="similarity">
    <text evidence="3">Belongs to the disease resistance NB-LRR family.</text>
</comment>
<dbReference type="SUPFAM" id="SSF52058">
    <property type="entry name" value="L domain-like"/>
    <property type="match status" value="1"/>
</dbReference>
<dbReference type="PANTHER" id="PTHR23155">
    <property type="entry name" value="DISEASE RESISTANCE PROTEIN RP"/>
    <property type="match status" value="1"/>
</dbReference>
<evidence type="ECO:0000256" key="8">
    <source>
        <dbReference type="ARBA" id="ARBA00022741"/>
    </source>
</evidence>
<dbReference type="InterPro" id="IPR042197">
    <property type="entry name" value="Apaf_helical"/>
</dbReference>
<dbReference type="Pfam" id="PF00931">
    <property type="entry name" value="NB-ARC"/>
    <property type="match status" value="1"/>
</dbReference>
<feature type="domain" description="NB-ARC" evidence="11">
    <location>
        <begin position="42"/>
        <end position="210"/>
    </location>
</feature>
<evidence type="ECO:0000256" key="3">
    <source>
        <dbReference type="ARBA" id="ARBA00008894"/>
    </source>
</evidence>
<dbReference type="SUPFAM" id="SSF52540">
    <property type="entry name" value="P-loop containing nucleoside triphosphate hydrolases"/>
    <property type="match status" value="1"/>
</dbReference>
<dbReference type="PANTHER" id="PTHR23155:SF1152">
    <property type="entry name" value="AAA+ ATPASE DOMAIN-CONTAINING PROTEIN"/>
    <property type="match status" value="1"/>
</dbReference>
<keyword evidence="9" id="KW-0611">Plant defense</keyword>
<evidence type="ECO:0000256" key="5">
    <source>
        <dbReference type="ARBA" id="ARBA00022614"/>
    </source>
</evidence>
<keyword evidence="6" id="KW-0381">Hypersensitive response</keyword>
<dbReference type="Proteomes" id="UP001567538">
    <property type="component" value="Unassembled WGS sequence"/>
</dbReference>
<keyword evidence="8" id="KW-0547">Nucleotide-binding</keyword>
<dbReference type="Pfam" id="PF23559">
    <property type="entry name" value="WHD_DRP"/>
    <property type="match status" value="1"/>
</dbReference>
<sequence>MDLVKKEAMKISVSEAQLQRSVSTSGGSSRSSIMVGFDDVLLEIMHKLTNGQDDRQLRVIPIVGMGGIGKTTLAKHVYAQPLIKVHFDVCAWVTVSQNFDVREVLFELLSQANKGSKEEMSGMSENEVGLTLHKYLFNRRFIVVIHDMWGIEAWDRMHGFFPDNWNGSRVVVTTRQSQLSSLSNNNYCLRLKLLDEVSSWDLFSNSVFGVESCPLELEEIGKKIVENCRGLPLAIVVVGGLLKKVEHTKEGWESIRKNSSSLVNSADEDFCLKILKISYNHLPMYLKPCFLYMGVFDEDRAVRVSTLVKLWVSEGFLRPISGKSLETSAKEYLNELVDRNLVLVHELGSTGNIKYCKVHDLLRDLCCREAGKDGFYHVIGQHKSQGLNRQRCVVIPEGTSKDEVREALQSVPLARSLVCHSEEVVPMPESRLLRTLKAFDRDRHGNHDYLLDDLFQFVNSRYLAVGVQFVERMHDIPSSVSFLWNLQTVIIFHSTSSVASIFWPMPQLRHFESHKGEVYLPRLLNGNNGVIMHELQTLKGVHFMDSNWSFPNIKKLAITGGELQNLESMNKLESYVNWCKVKGNTFPHSLKKLSLGSHATNWDVNEEMLENIGALPLLQKLKLERADFQKGVWETSEEQFPSLKFLELKWCSLVSWITESSHFPCLEKLRLYAMKELEEIPCEIGEIPTLQSIHLEYCSESVVESAKAIAEEQDELQVRAVVFNNSNNQALRSQLAGPNFRVEIDDF</sequence>
<dbReference type="Gene3D" id="1.10.8.430">
    <property type="entry name" value="Helical domain of apoptotic protease-activating factors"/>
    <property type="match status" value="1"/>
</dbReference>
<feature type="domain" description="Disease resistance protein winged helix" evidence="12">
    <location>
        <begin position="295"/>
        <end position="366"/>
    </location>
</feature>
<keyword evidence="10" id="KW-0067">ATP-binding</keyword>
<dbReference type="GO" id="GO:0005737">
    <property type="term" value="C:cytoplasm"/>
    <property type="evidence" value="ECO:0007669"/>
    <property type="project" value="UniProtKB-SubCell"/>
</dbReference>
<dbReference type="AlphaFoldDB" id="A0ABD1H5U9"/>
<evidence type="ECO:0000256" key="4">
    <source>
        <dbReference type="ARBA" id="ARBA00022490"/>
    </source>
</evidence>
<dbReference type="GO" id="GO:0005524">
    <property type="term" value="F:ATP binding"/>
    <property type="evidence" value="ECO:0007669"/>
    <property type="project" value="UniProtKB-KW"/>
</dbReference>
<evidence type="ECO:0000256" key="6">
    <source>
        <dbReference type="ARBA" id="ARBA00022667"/>
    </source>
</evidence>
<name>A0ABD1H5U9_SALDI</name>
<comment type="caution">
    <text evidence="13">The sequence shown here is derived from an EMBL/GenBank/DDBJ whole genome shotgun (WGS) entry which is preliminary data.</text>
</comment>
<gene>
    <name evidence="13" type="ORF">AAHA92_19585</name>
</gene>
<dbReference type="FunFam" id="1.10.10.10:FF:000322">
    <property type="entry name" value="Probable disease resistance protein At1g63360"/>
    <property type="match status" value="1"/>
</dbReference>
<organism evidence="13 14">
    <name type="scientific">Salvia divinorum</name>
    <name type="common">Maria pastora</name>
    <name type="synonym">Diviner's sage</name>
    <dbReference type="NCBI Taxonomy" id="28513"/>
    <lineage>
        <taxon>Eukaryota</taxon>
        <taxon>Viridiplantae</taxon>
        <taxon>Streptophyta</taxon>
        <taxon>Embryophyta</taxon>
        <taxon>Tracheophyta</taxon>
        <taxon>Spermatophyta</taxon>
        <taxon>Magnoliopsida</taxon>
        <taxon>eudicotyledons</taxon>
        <taxon>Gunneridae</taxon>
        <taxon>Pentapetalae</taxon>
        <taxon>asterids</taxon>
        <taxon>lamiids</taxon>
        <taxon>Lamiales</taxon>
        <taxon>Lamiaceae</taxon>
        <taxon>Nepetoideae</taxon>
        <taxon>Mentheae</taxon>
        <taxon>Salviinae</taxon>
        <taxon>Salvia</taxon>
        <taxon>Salvia subgen. Calosphace</taxon>
    </lineage>
</organism>
<dbReference type="Gene3D" id="1.10.10.10">
    <property type="entry name" value="Winged helix-like DNA-binding domain superfamily/Winged helix DNA-binding domain"/>
    <property type="match status" value="1"/>
</dbReference>
<dbReference type="InterPro" id="IPR032675">
    <property type="entry name" value="LRR_dom_sf"/>
</dbReference>
<accession>A0ABD1H5U9</accession>
<keyword evidence="4" id="KW-0963">Cytoplasm</keyword>
<evidence type="ECO:0000256" key="2">
    <source>
        <dbReference type="ARBA" id="ARBA00004496"/>
    </source>
</evidence>
<evidence type="ECO:0000256" key="10">
    <source>
        <dbReference type="ARBA" id="ARBA00022840"/>
    </source>
</evidence>
<evidence type="ECO:0000259" key="12">
    <source>
        <dbReference type="Pfam" id="PF23559"/>
    </source>
</evidence>
<dbReference type="FunFam" id="3.40.50.300:FF:001091">
    <property type="entry name" value="Probable disease resistance protein At1g61300"/>
    <property type="match status" value="1"/>
</dbReference>
<dbReference type="InterPro" id="IPR044974">
    <property type="entry name" value="Disease_R_plants"/>
</dbReference>
<comment type="function">
    <text evidence="1">Confers resistance to late blight (Phytophthora infestans) races carrying the avirulence gene Avr1. Resistance proteins guard the plant against pathogens that contain an appropriate avirulence protein via an indirect interaction with this avirulence protein. That triggers a defense system including the hypersensitive response, which restricts the pathogen growth.</text>
</comment>
<evidence type="ECO:0000313" key="13">
    <source>
        <dbReference type="EMBL" id="KAL1551785.1"/>
    </source>
</evidence>
<evidence type="ECO:0000313" key="14">
    <source>
        <dbReference type="Proteomes" id="UP001567538"/>
    </source>
</evidence>
<evidence type="ECO:0000256" key="7">
    <source>
        <dbReference type="ARBA" id="ARBA00022737"/>
    </source>
</evidence>
<dbReference type="GO" id="GO:0051607">
    <property type="term" value="P:defense response to virus"/>
    <property type="evidence" value="ECO:0007669"/>
    <property type="project" value="UniProtKB-ARBA"/>
</dbReference>
<dbReference type="InterPro" id="IPR027417">
    <property type="entry name" value="P-loop_NTPase"/>
</dbReference>
<keyword evidence="7" id="KW-0677">Repeat</keyword>
<dbReference type="GO" id="GO:0009626">
    <property type="term" value="P:plant-type hypersensitive response"/>
    <property type="evidence" value="ECO:0007669"/>
    <property type="project" value="UniProtKB-KW"/>
</dbReference>
<protein>
    <submittedName>
        <fullName evidence="13">Late blight resistance protein R1B-16 isoform X3</fullName>
    </submittedName>
</protein>
<evidence type="ECO:0000259" key="11">
    <source>
        <dbReference type="Pfam" id="PF00931"/>
    </source>
</evidence>
<keyword evidence="14" id="KW-1185">Reference proteome</keyword>
<dbReference type="InterPro" id="IPR002182">
    <property type="entry name" value="NB-ARC"/>
</dbReference>
<comment type="subcellular location">
    <subcellularLocation>
        <location evidence="2">Cytoplasm</location>
    </subcellularLocation>
</comment>
<dbReference type="InterPro" id="IPR058922">
    <property type="entry name" value="WHD_DRP"/>
</dbReference>
<dbReference type="EMBL" id="JBEAFC010000007">
    <property type="protein sequence ID" value="KAL1551785.1"/>
    <property type="molecule type" value="Genomic_DNA"/>
</dbReference>
<reference evidence="13 14" key="1">
    <citation type="submission" date="2024-06" db="EMBL/GenBank/DDBJ databases">
        <title>A chromosome level genome sequence of Diviner's sage (Salvia divinorum).</title>
        <authorList>
            <person name="Ford S.A."/>
            <person name="Ro D.-K."/>
            <person name="Ness R.W."/>
            <person name="Phillips M.A."/>
        </authorList>
    </citation>
    <scope>NUCLEOTIDE SEQUENCE [LARGE SCALE GENOMIC DNA]</scope>
    <source>
        <strain evidence="13">SAF-2024a</strain>
        <tissue evidence="13">Leaf</tissue>
    </source>
</reference>